<dbReference type="Proteomes" id="UP000603141">
    <property type="component" value="Unassembled WGS sequence"/>
</dbReference>
<comment type="caution">
    <text evidence="1">The sequence shown here is derived from an EMBL/GenBank/DDBJ whole genome shotgun (WGS) entry which is preliminary data.</text>
</comment>
<organism evidence="1 2">
    <name type="scientific">Luteolibacter pohnpeiensis</name>
    <dbReference type="NCBI Taxonomy" id="454153"/>
    <lineage>
        <taxon>Bacteria</taxon>
        <taxon>Pseudomonadati</taxon>
        <taxon>Verrucomicrobiota</taxon>
        <taxon>Verrucomicrobiia</taxon>
        <taxon>Verrucomicrobiales</taxon>
        <taxon>Verrucomicrobiaceae</taxon>
        <taxon>Luteolibacter</taxon>
    </lineage>
</organism>
<keyword evidence="2" id="KW-1185">Reference proteome</keyword>
<evidence type="ECO:0000313" key="2">
    <source>
        <dbReference type="Proteomes" id="UP000603141"/>
    </source>
</evidence>
<dbReference type="EMBL" id="JAENIJ010000080">
    <property type="protein sequence ID" value="MBK1884714.1"/>
    <property type="molecule type" value="Genomic_DNA"/>
</dbReference>
<dbReference type="RefSeq" id="WP_200274160.1">
    <property type="nucleotide sequence ID" value="NZ_JAENIJ010000080.1"/>
</dbReference>
<evidence type="ECO:0000313" key="1">
    <source>
        <dbReference type="EMBL" id="MBK1884714.1"/>
    </source>
</evidence>
<gene>
    <name evidence="1" type="ORF">JIN85_20045</name>
</gene>
<sequence length="178" mass="20079">MHLNKAAKEVLKLLASSLPGSGIILAAIDDDIDKILSAALPKRRVDEMKETALEIAEAIATSTSPFLDRNLGAARSAAYDFLHSLQKAELTFDKLLECEFEHEQVLKFLFVFRSSDWDIASPQRRQLWSRAASTYVQRLLDFYLSNPRFNGYILAANLRRLNRIAQQGEQDAALKDQP</sequence>
<accession>A0A934SB85</accession>
<proteinExistence type="predicted"/>
<protein>
    <submittedName>
        <fullName evidence="1">Uncharacterized protein</fullName>
    </submittedName>
</protein>
<dbReference type="AlphaFoldDB" id="A0A934SB85"/>
<reference evidence="1" key="1">
    <citation type="submission" date="2021-01" db="EMBL/GenBank/DDBJ databases">
        <title>Modified the classification status of verrucomicrobia.</title>
        <authorList>
            <person name="Feng X."/>
        </authorList>
    </citation>
    <scope>NUCLEOTIDE SEQUENCE</scope>
    <source>
        <strain evidence="1">KCTC 22041</strain>
    </source>
</reference>
<name>A0A934SB85_9BACT</name>